<evidence type="ECO:0000256" key="1">
    <source>
        <dbReference type="ARBA" id="ARBA00022679"/>
    </source>
</evidence>
<dbReference type="CDD" id="cd14014">
    <property type="entry name" value="STKc_PknB_like"/>
    <property type="match status" value="1"/>
</dbReference>
<keyword evidence="4 5" id="KW-0067">ATP-binding</keyword>
<evidence type="ECO:0000256" key="7">
    <source>
        <dbReference type="SAM" id="Phobius"/>
    </source>
</evidence>
<feature type="binding site" evidence="5">
    <location>
        <position position="89"/>
    </location>
    <ligand>
        <name>ATP</name>
        <dbReference type="ChEBI" id="CHEBI:30616"/>
    </ligand>
</feature>
<dbReference type="InterPro" id="IPR017441">
    <property type="entry name" value="Protein_kinase_ATP_BS"/>
</dbReference>
<feature type="transmembrane region" description="Helical" evidence="7">
    <location>
        <begin position="380"/>
        <end position="398"/>
    </location>
</feature>
<keyword evidence="2 5" id="KW-0547">Nucleotide-binding</keyword>
<dbReference type="AlphaFoldDB" id="A0A6P2CRF0"/>
<evidence type="ECO:0000256" key="3">
    <source>
        <dbReference type="ARBA" id="ARBA00022777"/>
    </source>
</evidence>
<proteinExistence type="predicted"/>
<evidence type="ECO:0000256" key="6">
    <source>
        <dbReference type="SAM" id="MobiDB-lite"/>
    </source>
</evidence>
<keyword evidence="3 9" id="KW-0418">Kinase</keyword>
<evidence type="ECO:0000256" key="2">
    <source>
        <dbReference type="ARBA" id="ARBA00022741"/>
    </source>
</evidence>
<dbReference type="PROSITE" id="PS00108">
    <property type="entry name" value="PROTEIN_KINASE_ST"/>
    <property type="match status" value="1"/>
</dbReference>
<dbReference type="EMBL" id="LR593886">
    <property type="protein sequence ID" value="VTR91648.1"/>
    <property type="molecule type" value="Genomic_DNA"/>
</dbReference>
<reference evidence="9 10" key="1">
    <citation type="submission" date="2019-05" db="EMBL/GenBank/DDBJ databases">
        <authorList>
            <consortium name="Science for Life Laboratories"/>
        </authorList>
    </citation>
    <scope>NUCLEOTIDE SEQUENCE [LARGE SCALE GENOMIC DNA]</scope>
    <source>
        <strain evidence="9">Soil9</strain>
    </source>
</reference>
<keyword evidence="10" id="KW-1185">Reference proteome</keyword>
<dbReference type="PROSITE" id="PS00107">
    <property type="entry name" value="PROTEIN_KINASE_ATP"/>
    <property type="match status" value="1"/>
</dbReference>
<evidence type="ECO:0000313" key="10">
    <source>
        <dbReference type="Proteomes" id="UP000464178"/>
    </source>
</evidence>
<protein>
    <recommendedName>
        <fullName evidence="8">Protein kinase domain-containing protein</fullName>
    </recommendedName>
</protein>
<gene>
    <name evidence="9" type="ORF">SOIL9_60660</name>
</gene>
<dbReference type="InterPro" id="IPR008271">
    <property type="entry name" value="Ser/Thr_kinase_AS"/>
</dbReference>
<dbReference type="RefSeq" id="WP_162666614.1">
    <property type="nucleotide sequence ID" value="NZ_LR593886.1"/>
</dbReference>
<evidence type="ECO:0000313" key="9">
    <source>
        <dbReference type="EMBL" id="VTR91648.1"/>
    </source>
</evidence>
<dbReference type="PROSITE" id="PS50011">
    <property type="entry name" value="PROTEIN_KINASE_DOM"/>
    <property type="match status" value="1"/>
</dbReference>
<dbReference type="GO" id="GO:0004674">
    <property type="term" value="F:protein serine/threonine kinase activity"/>
    <property type="evidence" value="ECO:0007669"/>
    <property type="project" value="UniProtKB-KW"/>
</dbReference>
<evidence type="ECO:0000259" key="8">
    <source>
        <dbReference type="PROSITE" id="PS50011"/>
    </source>
</evidence>
<keyword evidence="7" id="KW-1133">Transmembrane helix</keyword>
<feature type="domain" description="Protein kinase" evidence="8">
    <location>
        <begin position="59"/>
        <end position="355"/>
    </location>
</feature>
<keyword evidence="7" id="KW-0472">Membrane</keyword>
<dbReference type="Proteomes" id="UP000464178">
    <property type="component" value="Chromosome"/>
</dbReference>
<dbReference type="Gene3D" id="1.10.510.10">
    <property type="entry name" value="Transferase(Phosphotransferase) domain 1"/>
    <property type="match status" value="1"/>
</dbReference>
<evidence type="ECO:0000256" key="5">
    <source>
        <dbReference type="PROSITE-ProRule" id="PRU10141"/>
    </source>
</evidence>
<feature type="region of interest" description="Disordered" evidence="6">
    <location>
        <begin position="1"/>
        <end position="50"/>
    </location>
</feature>
<dbReference type="PANTHER" id="PTHR43289:SF6">
    <property type="entry name" value="SERINE_THREONINE-PROTEIN KINASE NEKL-3"/>
    <property type="match status" value="1"/>
</dbReference>
<dbReference type="Pfam" id="PF00069">
    <property type="entry name" value="Pkinase"/>
    <property type="match status" value="1"/>
</dbReference>
<dbReference type="SUPFAM" id="SSF56112">
    <property type="entry name" value="Protein kinase-like (PK-like)"/>
    <property type="match status" value="1"/>
</dbReference>
<keyword evidence="7" id="KW-0812">Transmembrane</keyword>
<keyword evidence="1" id="KW-0808">Transferase</keyword>
<keyword evidence="9" id="KW-0723">Serine/threonine-protein kinase</keyword>
<evidence type="ECO:0000256" key="4">
    <source>
        <dbReference type="ARBA" id="ARBA00022840"/>
    </source>
</evidence>
<organism evidence="9 10">
    <name type="scientific">Gemmata massiliana</name>
    <dbReference type="NCBI Taxonomy" id="1210884"/>
    <lineage>
        <taxon>Bacteria</taxon>
        <taxon>Pseudomonadati</taxon>
        <taxon>Planctomycetota</taxon>
        <taxon>Planctomycetia</taxon>
        <taxon>Gemmatales</taxon>
        <taxon>Gemmataceae</taxon>
        <taxon>Gemmata</taxon>
    </lineage>
</organism>
<dbReference type="InterPro" id="IPR011009">
    <property type="entry name" value="Kinase-like_dom_sf"/>
</dbReference>
<dbReference type="Gene3D" id="3.30.200.20">
    <property type="entry name" value="Phosphorylase Kinase, domain 1"/>
    <property type="match status" value="1"/>
</dbReference>
<accession>A0A6P2CRF0</accession>
<dbReference type="InterPro" id="IPR000719">
    <property type="entry name" value="Prot_kinase_dom"/>
</dbReference>
<dbReference type="SMART" id="SM00220">
    <property type="entry name" value="S_TKc"/>
    <property type="match status" value="1"/>
</dbReference>
<dbReference type="GO" id="GO:0005524">
    <property type="term" value="F:ATP binding"/>
    <property type="evidence" value="ECO:0007669"/>
    <property type="project" value="UniProtKB-UniRule"/>
</dbReference>
<dbReference type="KEGG" id="gms:SOIL9_60660"/>
<name>A0A6P2CRF0_9BACT</name>
<sequence length="708" mass="76566">MVHRTGNESAVEPRNDGIAGGADLARDWSRLVGTGGEPAPDSRTRAAETGTGLEGRGVYRLTACLGAGGFGEVWRAEQVEPVARAVAVKLIRPGLRSAGVLARFGAERRALARMTHPNIARVYDAGTAGDGRPFFAMELVEGGVPVTAYCDAHALNIRARLELFLPVCAALHHAHQKGLIHRDVKPSNVLIGPGEGSPVPKVIDFGVAKALGDTWETGEQLTVAGEVVGTPAYMSPEQARAGGDVDVRSDVYGLGALLYDLLAGSPPFVVAAGTHPANVFDMIGAFEVPAPATRLGAESSEARATLAARRGTEPGSLLRSLRGELEWVVLRALARDPAERYSDAEALAADVRRYLRDEPVAAAPPSIRYRVRKWVRRHRRAVSVLAVILFGAAGYAGAEYRTAARTRFVEREGPAEMLAAWEEPPQTRLARLEPLRARLDQHAPAPRERTWSVLLDLMIGFARHLQGDDARARDAFTVALTELEGRVEPDPQHRAARQLLLQLGYAARAVAHEGLARRSLPIETTLGPERMPDRATVAAGAADFAWCYADLERTRSLRATGGWILGARDTEQLLNSAEAARGLVLARTRFYLVKGLLERGHWEETLHVARILDRCDTLMAGEGHYDVACAFAVAYGHTKNTDDADRAVKHLRAARQLGFGRDAVQAAMGTIRGSLKSHLANDLDVNSLRHHPDFIVFEKQLGADAATR</sequence>
<dbReference type="PANTHER" id="PTHR43289">
    <property type="entry name" value="MITOGEN-ACTIVATED PROTEIN KINASE KINASE KINASE 20-RELATED"/>
    <property type="match status" value="1"/>
</dbReference>